<evidence type="ECO:0000256" key="2">
    <source>
        <dbReference type="ARBA" id="ARBA00001946"/>
    </source>
</evidence>
<evidence type="ECO:0000256" key="7">
    <source>
        <dbReference type="ARBA" id="ARBA00022679"/>
    </source>
</evidence>
<evidence type="ECO:0000256" key="10">
    <source>
        <dbReference type="ARBA" id="ARBA00022909"/>
    </source>
</evidence>
<keyword evidence="9" id="KW-0460">Magnesium</keyword>
<dbReference type="InterPro" id="IPR011005">
    <property type="entry name" value="Dihydropteroate_synth-like_sf"/>
</dbReference>
<evidence type="ECO:0000256" key="9">
    <source>
        <dbReference type="ARBA" id="ARBA00022842"/>
    </source>
</evidence>
<comment type="similarity">
    <text evidence="4">Belongs to the DHPS family.</text>
</comment>
<accession>A0A069CZU2</accession>
<dbReference type="PANTHER" id="PTHR20941:SF1">
    <property type="entry name" value="FOLIC ACID SYNTHESIS PROTEIN FOL1"/>
    <property type="match status" value="1"/>
</dbReference>
<dbReference type="GO" id="GO:0004156">
    <property type="term" value="F:dihydropteroate synthase activity"/>
    <property type="evidence" value="ECO:0007669"/>
    <property type="project" value="UniProtKB-EC"/>
</dbReference>
<dbReference type="RefSeq" id="WP_027698713.1">
    <property type="nucleotide sequence ID" value="NZ_DF820487.1"/>
</dbReference>
<dbReference type="PROSITE" id="PS50972">
    <property type="entry name" value="PTERIN_BINDING"/>
    <property type="match status" value="1"/>
</dbReference>
<keyword evidence="8" id="KW-0479">Metal-binding</keyword>
<evidence type="ECO:0000256" key="6">
    <source>
        <dbReference type="ARBA" id="ARBA00016919"/>
    </source>
</evidence>
<keyword evidence="10" id="KW-0289">Folate biosynthesis</keyword>
<evidence type="ECO:0000313" key="14">
    <source>
        <dbReference type="Proteomes" id="UP000030643"/>
    </source>
</evidence>
<evidence type="ECO:0000256" key="3">
    <source>
        <dbReference type="ARBA" id="ARBA00004763"/>
    </source>
</evidence>
<dbReference type="PANTHER" id="PTHR20941">
    <property type="entry name" value="FOLATE SYNTHESIS PROTEINS"/>
    <property type="match status" value="1"/>
</dbReference>
<reference evidence="14" key="1">
    <citation type="journal article" date="2014" name="Genome Announc.">
        <title>Draft genome sequence of Weissella oryzae SG25T, isolated from fermented rice grains.</title>
        <authorList>
            <person name="Tanizawa Y."/>
            <person name="Fujisawa T."/>
            <person name="Mochizuki T."/>
            <person name="Kaminuma E."/>
            <person name="Suzuki Y."/>
            <person name="Nakamura Y."/>
            <person name="Tohno M."/>
        </authorList>
    </citation>
    <scope>NUCLEOTIDE SEQUENCE [LARGE SCALE GENOMIC DNA]</scope>
    <source>
        <strain evidence="14">DSM 25784 / JCM 18191 / LMG 30913 / SG25</strain>
    </source>
</reference>
<dbReference type="SUPFAM" id="SSF51717">
    <property type="entry name" value="Dihydropteroate synthetase-like"/>
    <property type="match status" value="1"/>
</dbReference>
<dbReference type="InterPro" id="IPR006390">
    <property type="entry name" value="DHP_synth_dom"/>
</dbReference>
<dbReference type="InterPro" id="IPR000489">
    <property type="entry name" value="Pterin-binding_dom"/>
</dbReference>
<evidence type="ECO:0000259" key="12">
    <source>
        <dbReference type="PROSITE" id="PS50972"/>
    </source>
</evidence>
<comment type="catalytic activity">
    <reaction evidence="1">
        <text>(7,8-dihydropterin-6-yl)methyl diphosphate + 4-aminobenzoate = 7,8-dihydropteroate + diphosphate</text>
        <dbReference type="Rhea" id="RHEA:19949"/>
        <dbReference type="ChEBI" id="CHEBI:17836"/>
        <dbReference type="ChEBI" id="CHEBI:17839"/>
        <dbReference type="ChEBI" id="CHEBI:33019"/>
        <dbReference type="ChEBI" id="CHEBI:72950"/>
        <dbReference type="EC" id="2.5.1.15"/>
    </reaction>
</comment>
<evidence type="ECO:0000256" key="11">
    <source>
        <dbReference type="ARBA" id="ARBA00030193"/>
    </source>
</evidence>
<sequence>MEIVALNPKSKALTNVGLIFKGIDEDTVVEIRRILAGNIQINWLKPDELLVSLSVFELRHLINHWAQGNAKAQLAAILAERQVIWAGKRFKFDLTFKPIVYAIVNITPDSFYDGNPNNLTLDYVLDRVAKDLAAGADVIEFGGKSSRPGYEDISPAAEWARLEQPLAAVRARFPEAVIAIDTDEPYVMEQALLAGADIINDIDGFDTAEKMALLAKYRPAVVIMNNGRAGFEYADNVYEELPSFFAAKQAALLAQGLTNEQLCIDAGVGFFDQRNGMDSVERVKATEVLTQQGLPVMLAISHKSFMSKVFAVPEEQRLTSSLVFEAKMLEAGGRVIRVHDTKATRLLIDGYIKYQEY</sequence>
<organism evidence="13 14">
    <name type="scientific">Weissella oryzae (strain DSM 25784 / JCM 18191 / LMG 30913 / SG25)</name>
    <dbReference type="NCBI Taxonomy" id="1329250"/>
    <lineage>
        <taxon>Bacteria</taxon>
        <taxon>Bacillati</taxon>
        <taxon>Bacillota</taxon>
        <taxon>Bacilli</taxon>
        <taxon>Lactobacillales</taxon>
        <taxon>Lactobacillaceae</taxon>
        <taxon>Weissella</taxon>
    </lineage>
</organism>
<dbReference type="NCBIfam" id="TIGR01496">
    <property type="entry name" value="DHPS"/>
    <property type="match status" value="1"/>
</dbReference>
<dbReference type="GO" id="GO:0046872">
    <property type="term" value="F:metal ion binding"/>
    <property type="evidence" value="ECO:0007669"/>
    <property type="project" value="UniProtKB-KW"/>
</dbReference>
<gene>
    <name evidence="13" type="primary">folP</name>
    <name evidence="13" type="ORF">WOSG25_040610</name>
</gene>
<evidence type="ECO:0000256" key="4">
    <source>
        <dbReference type="ARBA" id="ARBA00009503"/>
    </source>
</evidence>
<evidence type="ECO:0000256" key="5">
    <source>
        <dbReference type="ARBA" id="ARBA00012458"/>
    </source>
</evidence>
<dbReference type="Gene3D" id="3.20.20.20">
    <property type="entry name" value="Dihydropteroate synthase-like"/>
    <property type="match status" value="1"/>
</dbReference>
<dbReference type="UniPathway" id="UPA00077">
    <property type="reaction ID" value="UER00156"/>
</dbReference>
<name>A0A069CZU2_WEIOS</name>
<dbReference type="GO" id="GO:0046656">
    <property type="term" value="P:folic acid biosynthetic process"/>
    <property type="evidence" value="ECO:0007669"/>
    <property type="project" value="UniProtKB-KW"/>
</dbReference>
<evidence type="ECO:0000256" key="8">
    <source>
        <dbReference type="ARBA" id="ARBA00022723"/>
    </source>
</evidence>
<dbReference type="OrthoDB" id="9811744at2"/>
<dbReference type="Proteomes" id="UP000030643">
    <property type="component" value="Unassembled WGS sequence"/>
</dbReference>
<dbReference type="AlphaFoldDB" id="A0A069CZU2"/>
<dbReference type="Pfam" id="PF00809">
    <property type="entry name" value="Pterin_bind"/>
    <property type="match status" value="1"/>
</dbReference>
<dbReference type="GO" id="GO:0046654">
    <property type="term" value="P:tetrahydrofolate biosynthetic process"/>
    <property type="evidence" value="ECO:0007669"/>
    <property type="project" value="UniProtKB-UniPathway"/>
</dbReference>
<comment type="pathway">
    <text evidence="3">Cofactor biosynthesis; tetrahydrofolate biosynthesis; 7,8-dihydrofolate from 2-amino-4-hydroxy-6-hydroxymethyl-7,8-dihydropteridine diphosphate and 4-aminobenzoate: step 1/2.</text>
</comment>
<feature type="domain" description="Pterin-binding" evidence="12">
    <location>
        <begin position="98"/>
        <end position="349"/>
    </location>
</feature>
<dbReference type="InterPro" id="IPR045031">
    <property type="entry name" value="DHP_synth-like"/>
</dbReference>
<dbReference type="GO" id="GO:0005829">
    <property type="term" value="C:cytosol"/>
    <property type="evidence" value="ECO:0007669"/>
    <property type="project" value="TreeGrafter"/>
</dbReference>
<evidence type="ECO:0000313" key="13">
    <source>
        <dbReference type="EMBL" id="GAK30621.1"/>
    </source>
</evidence>
<protein>
    <recommendedName>
        <fullName evidence="6">Dihydropteroate synthase</fullName>
        <ecNumber evidence="5">2.5.1.15</ecNumber>
    </recommendedName>
    <alternativeName>
        <fullName evidence="11">Dihydropteroate pyrophosphorylase</fullName>
    </alternativeName>
</protein>
<dbReference type="eggNOG" id="COG0294">
    <property type="taxonomic scope" value="Bacteria"/>
</dbReference>
<evidence type="ECO:0000256" key="1">
    <source>
        <dbReference type="ARBA" id="ARBA00000012"/>
    </source>
</evidence>
<keyword evidence="14" id="KW-1185">Reference proteome</keyword>
<dbReference type="EMBL" id="DF820487">
    <property type="protein sequence ID" value="GAK30621.1"/>
    <property type="molecule type" value="Genomic_DNA"/>
</dbReference>
<keyword evidence="7" id="KW-0808">Transferase</keyword>
<comment type="cofactor">
    <cofactor evidence="2">
        <name>Mg(2+)</name>
        <dbReference type="ChEBI" id="CHEBI:18420"/>
    </cofactor>
</comment>
<dbReference type="EC" id="2.5.1.15" evidence="5"/>
<proteinExistence type="inferred from homology"/>
<dbReference type="STRING" id="1329250.WOSG25_040610"/>